<dbReference type="GO" id="GO:0046872">
    <property type="term" value="F:metal ion binding"/>
    <property type="evidence" value="ECO:0007669"/>
    <property type="project" value="UniProtKB-KW"/>
</dbReference>
<dbReference type="GO" id="GO:0071025">
    <property type="term" value="P:RNA surveillance"/>
    <property type="evidence" value="ECO:0007669"/>
    <property type="project" value="InterPro"/>
</dbReference>
<comment type="subcellular location">
    <subcellularLocation>
        <location evidence="2">Cytoplasm</location>
    </subcellularLocation>
</comment>
<dbReference type="InterPro" id="IPR005142">
    <property type="entry name" value="eRF1_3"/>
</dbReference>
<evidence type="ECO:0000256" key="6">
    <source>
        <dbReference type="SAM" id="MobiDB-lite"/>
    </source>
</evidence>
<organism evidence="8">
    <name type="scientific">Leptocylindrus danicus</name>
    <dbReference type="NCBI Taxonomy" id="163516"/>
    <lineage>
        <taxon>Eukaryota</taxon>
        <taxon>Sar</taxon>
        <taxon>Stramenopiles</taxon>
        <taxon>Ochrophyta</taxon>
        <taxon>Bacillariophyta</taxon>
        <taxon>Coscinodiscophyceae</taxon>
        <taxon>Chaetocerotophycidae</taxon>
        <taxon>Leptocylindrales</taxon>
        <taxon>Leptocylindraceae</taxon>
        <taxon>Leptocylindrus</taxon>
    </lineage>
</organism>
<dbReference type="AlphaFoldDB" id="A0A7S2JW02"/>
<gene>
    <name evidence="8" type="ORF">LDAN0321_LOCUS1375</name>
</gene>
<comment type="similarity">
    <text evidence="3">Belongs to the eukaryotic release factor 1 family. Pelota subfamily.</text>
</comment>
<evidence type="ECO:0000256" key="5">
    <source>
        <dbReference type="ARBA" id="ARBA00022723"/>
    </source>
</evidence>
<dbReference type="InterPro" id="IPR029064">
    <property type="entry name" value="Ribosomal_eL30-like_sf"/>
</dbReference>
<dbReference type="GO" id="GO:0070481">
    <property type="term" value="P:nuclear-transcribed mRNA catabolic process, non-stop decay"/>
    <property type="evidence" value="ECO:0007669"/>
    <property type="project" value="InterPro"/>
</dbReference>
<sequence length="198" mass="22671">MIFTNISSPSQFEGMIGHSLRTNQNSCYANPLQVTSTLLKRFFSDSAIMSRLTETKFTKEVEILNRFMRLIDTNPDKAYYGYLHVNQANEEMAIEHLLVTDELFRSTDIATRKKYVSLVESVRERGGNVFIFSTLHVSGSQLQQVSGVAAILRFPLPDIAELEDEAEREDEDSEEEDDNHFPQTEYDRVGEDLQNMGF</sequence>
<evidence type="ECO:0000259" key="7">
    <source>
        <dbReference type="Pfam" id="PF03465"/>
    </source>
</evidence>
<proteinExistence type="inferred from homology"/>
<evidence type="ECO:0000256" key="2">
    <source>
        <dbReference type="ARBA" id="ARBA00004496"/>
    </source>
</evidence>
<evidence type="ECO:0000256" key="3">
    <source>
        <dbReference type="ARBA" id="ARBA00009504"/>
    </source>
</evidence>
<dbReference type="GO" id="GO:0032790">
    <property type="term" value="P:ribosome disassembly"/>
    <property type="evidence" value="ECO:0007669"/>
    <property type="project" value="TreeGrafter"/>
</dbReference>
<feature type="region of interest" description="Disordered" evidence="6">
    <location>
        <begin position="163"/>
        <end position="198"/>
    </location>
</feature>
<feature type="compositionally biased region" description="Acidic residues" evidence="6">
    <location>
        <begin position="163"/>
        <end position="178"/>
    </location>
</feature>
<name>A0A7S2JW02_9STRA</name>
<evidence type="ECO:0000256" key="4">
    <source>
        <dbReference type="ARBA" id="ARBA00022490"/>
    </source>
</evidence>
<feature type="domain" description="eRF1" evidence="7">
    <location>
        <begin position="58"/>
        <end position="156"/>
    </location>
</feature>
<dbReference type="Gene3D" id="3.30.1330.30">
    <property type="match status" value="1"/>
</dbReference>
<dbReference type="PANTHER" id="PTHR10853">
    <property type="entry name" value="PELOTA"/>
    <property type="match status" value="1"/>
</dbReference>
<comment type="cofactor">
    <cofactor evidence="1">
        <name>a divalent metal cation</name>
        <dbReference type="ChEBI" id="CHEBI:60240"/>
    </cofactor>
</comment>
<evidence type="ECO:0000313" key="8">
    <source>
        <dbReference type="EMBL" id="CAD9557973.1"/>
    </source>
</evidence>
<dbReference type="Pfam" id="PF03465">
    <property type="entry name" value="eRF1_3"/>
    <property type="match status" value="1"/>
</dbReference>
<dbReference type="EMBL" id="HBGY01002039">
    <property type="protein sequence ID" value="CAD9557973.1"/>
    <property type="molecule type" value="Transcribed_RNA"/>
</dbReference>
<dbReference type="GO" id="GO:0070966">
    <property type="term" value="P:nuclear-transcribed mRNA catabolic process, no-go decay"/>
    <property type="evidence" value="ECO:0007669"/>
    <property type="project" value="InterPro"/>
</dbReference>
<dbReference type="GO" id="GO:0005737">
    <property type="term" value="C:cytoplasm"/>
    <property type="evidence" value="ECO:0007669"/>
    <property type="project" value="UniProtKB-SubCell"/>
</dbReference>
<protein>
    <recommendedName>
        <fullName evidence="7">eRF1 domain-containing protein</fullName>
    </recommendedName>
</protein>
<keyword evidence="5" id="KW-0479">Metal-binding</keyword>
<dbReference type="FunFam" id="3.30.1330.30:FF:000008">
    <property type="entry name" value="Protein pelota homolog"/>
    <property type="match status" value="1"/>
</dbReference>
<dbReference type="SUPFAM" id="SSF55315">
    <property type="entry name" value="L30e-like"/>
    <property type="match status" value="1"/>
</dbReference>
<dbReference type="InterPro" id="IPR004405">
    <property type="entry name" value="TF_pelota"/>
</dbReference>
<evidence type="ECO:0000256" key="1">
    <source>
        <dbReference type="ARBA" id="ARBA00001968"/>
    </source>
</evidence>
<dbReference type="GO" id="GO:0070651">
    <property type="term" value="P:nonfunctional rRNA decay"/>
    <property type="evidence" value="ECO:0007669"/>
    <property type="project" value="TreeGrafter"/>
</dbReference>
<dbReference type="PANTHER" id="PTHR10853:SF0">
    <property type="entry name" value="PROTEIN PELOTA HOMOLOG"/>
    <property type="match status" value="1"/>
</dbReference>
<accession>A0A7S2JW02</accession>
<keyword evidence="4" id="KW-0963">Cytoplasm</keyword>
<reference evidence="8" key="1">
    <citation type="submission" date="2021-01" db="EMBL/GenBank/DDBJ databases">
        <authorList>
            <person name="Corre E."/>
            <person name="Pelletier E."/>
            <person name="Niang G."/>
            <person name="Scheremetjew M."/>
            <person name="Finn R."/>
            <person name="Kale V."/>
            <person name="Holt S."/>
            <person name="Cochrane G."/>
            <person name="Meng A."/>
            <person name="Brown T."/>
            <person name="Cohen L."/>
        </authorList>
    </citation>
    <scope>NUCLEOTIDE SEQUENCE</scope>
    <source>
        <strain evidence="8">B650</strain>
    </source>
</reference>